<dbReference type="InterPro" id="IPR028978">
    <property type="entry name" value="Chorismate_lyase_/UTRA_dom_sf"/>
</dbReference>
<dbReference type="Proteomes" id="UP000199229">
    <property type="component" value="Unassembled WGS sequence"/>
</dbReference>
<dbReference type="AlphaFoldDB" id="A0A1I2RD80"/>
<evidence type="ECO:0000313" key="2">
    <source>
        <dbReference type="EMBL" id="SFG37439.1"/>
    </source>
</evidence>
<keyword evidence="3" id="KW-1185">Reference proteome</keyword>
<evidence type="ECO:0000256" key="1">
    <source>
        <dbReference type="SAM" id="SignalP"/>
    </source>
</evidence>
<sequence length="233" mass="25127">MKRVALMLAILTTAAPGVHAEPAPAWPDTYLGRVEAMAVMQDLNARLLASRSATATLEAWCGAHGMAEPARLAAELQRGLDKPASPETRARLAVGPDTPLRYRRVRLACGDHILSEADNWYVPDRLTPAMNRSLETTDTPFGRAVQALAPTRQTVASEALWQPLPGGWDQAPEPAATCGALAIPAQLFRHRAVLFTGERMPFAEVVETYGSAILDFSRPVRPSDPACTPSPAR</sequence>
<dbReference type="EMBL" id="FOPM01000002">
    <property type="protein sequence ID" value="SFG37439.1"/>
    <property type="molecule type" value="Genomic_DNA"/>
</dbReference>
<evidence type="ECO:0000313" key="3">
    <source>
        <dbReference type="Proteomes" id="UP000199229"/>
    </source>
</evidence>
<keyword evidence="1" id="KW-0732">Signal</keyword>
<name>A0A1I2RD80_9HYPH</name>
<dbReference type="STRING" id="582675.SAMN05192565_102187"/>
<organism evidence="2 3">
    <name type="scientific">Methylobacterium gossipiicola</name>
    <dbReference type="NCBI Taxonomy" id="582675"/>
    <lineage>
        <taxon>Bacteria</taxon>
        <taxon>Pseudomonadati</taxon>
        <taxon>Pseudomonadota</taxon>
        <taxon>Alphaproteobacteria</taxon>
        <taxon>Hyphomicrobiales</taxon>
        <taxon>Methylobacteriaceae</taxon>
        <taxon>Methylobacterium</taxon>
    </lineage>
</organism>
<dbReference type="Gene3D" id="3.40.1410.10">
    <property type="entry name" value="Chorismate lyase-like"/>
    <property type="match status" value="1"/>
</dbReference>
<protein>
    <submittedName>
        <fullName evidence="2">Uncharacterized protein</fullName>
    </submittedName>
</protein>
<feature type="signal peptide" evidence="1">
    <location>
        <begin position="1"/>
        <end position="20"/>
    </location>
</feature>
<reference evidence="3" key="1">
    <citation type="submission" date="2016-10" db="EMBL/GenBank/DDBJ databases">
        <authorList>
            <person name="Varghese N."/>
            <person name="Submissions S."/>
        </authorList>
    </citation>
    <scope>NUCLEOTIDE SEQUENCE [LARGE SCALE GENOMIC DNA]</scope>
    <source>
        <strain evidence="3">Gh-105</strain>
    </source>
</reference>
<accession>A0A1I2RD80</accession>
<dbReference type="SUPFAM" id="SSF64288">
    <property type="entry name" value="Chorismate lyase-like"/>
    <property type="match status" value="1"/>
</dbReference>
<proteinExistence type="predicted"/>
<feature type="chain" id="PRO_5011532409" evidence="1">
    <location>
        <begin position="21"/>
        <end position="233"/>
    </location>
</feature>
<gene>
    <name evidence="2" type="ORF">SAMN05192565_102187</name>
</gene>